<dbReference type="Pfam" id="PF17475">
    <property type="entry name" value="Binary_toxB_2"/>
    <property type="match status" value="1"/>
</dbReference>
<protein>
    <submittedName>
        <fullName evidence="3">PA14 domain-containing protein</fullName>
    </submittedName>
</protein>
<dbReference type="PRINTS" id="PR01391">
    <property type="entry name" value="BINARYTOXINB"/>
</dbReference>
<dbReference type="EMBL" id="JAWQCK010000009">
    <property type="protein sequence ID" value="MDW9213662.1"/>
    <property type="molecule type" value="Genomic_DNA"/>
</dbReference>
<reference evidence="3 4" key="1">
    <citation type="submission" date="2023-10" db="EMBL/GenBank/DDBJ databases">
        <title>Draft Genome Sequence of Bacillus thuringiensis serovar. toumanoffi 4059: Identification of a Novel Cry Protein Candidate.</title>
        <authorList>
            <person name="Murdoch R.W."/>
            <person name="Gemler B."/>
            <person name="Heater B.S."/>
        </authorList>
    </citation>
    <scope>NUCLEOTIDE SEQUENCE [LARGE SCALE GENOMIC DNA]</scope>
    <source>
        <strain evidence="3 4">4059</strain>
    </source>
</reference>
<accession>A0ABD5I984</accession>
<keyword evidence="1" id="KW-0732">Signal</keyword>
<dbReference type="InterPro" id="IPR037524">
    <property type="entry name" value="PA14/GLEYA"/>
</dbReference>
<dbReference type="SMART" id="SM00758">
    <property type="entry name" value="PA14"/>
    <property type="match status" value="1"/>
</dbReference>
<evidence type="ECO:0000256" key="1">
    <source>
        <dbReference type="SAM" id="SignalP"/>
    </source>
</evidence>
<evidence type="ECO:0000313" key="4">
    <source>
        <dbReference type="Proteomes" id="UP001272716"/>
    </source>
</evidence>
<dbReference type="Pfam" id="PF03495">
    <property type="entry name" value="Binary_toxB"/>
    <property type="match status" value="1"/>
</dbReference>
<dbReference type="AlphaFoldDB" id="A0ABD5I984"/>
<dbReference type="InterPro" id="IPR011658">
    <property type="entry name" value="PA14_dom"/>
</dbReference>
<name>A0ABD5I984_BACTU</name>
<dbReference type="RefSeq" id="WP_000728165.1">
    <property type="nucleotide sequence ID" value="NZ_JAWQCK010000009.1"/>
</dbReference>
<feature type="chain" id="PRO_5044831875" evidence="1">
    <location>
        <begin position="29"/>
        <end position="779"/>
    </location>
</feature>
<dbReference type="InterPro" id="IPR035088">
    <property type="entry name" value="PA_Ca-bd"/>
</dbReference>
<sequence length="779" mass="87140">MKKKLTAIVTCTLLTPSLLSSNPSFIYAENQVKQVHSNEHKQVDRRGLIGYYFKENDFKSLALFAPTLNDFMYDQNSANDLLNKESQQYQSIRWIGLIKSKETGDFRFELSDDTNAIIEINGQIVSNKGNNKQEIHLEKDQLVPIKIEYQANKILKIEDIKNLNLIKKNHQNESYQIGLNELRKPDFNKKETNEFLKKAGGINLFKAGSLKDSDDSTDTDGDAIPDSWEENGYTIHKNVAVPWDNSFANKGYKKFVSNPYKSHTVSDPYSDYEKAAGDIPAGNAPETKNPLVAAFPSVNVGLEKVVLSKNKDMSHSVGSNSSENWSYTNTEGVNVDTGWDGLGPKIGISANYQHSKTVAKEWGYSTDDTSHINGAESAYLNANVRYQNVGTGAIYNVKPTTNFVLDDTTIGTIKAKENTTALSLPSGESYPKRGQHGIAINTMDDFNSRPIPLNKEQLQTYMSNRKPILLETTQTEGKYATINTEGQVVISGDWNGIAQEVENKTASILVDTGENVSEKRVAGKDYNNPEDLTPELTLKEALKLAYPNEIAEKGGLLFYNDKPIYEEAILSYVDQYTAKRIKEQIKDNSGRFKDVTKLYDVKLEPKMNFTLKLATLYDGAESGSSSINEDTISSPLGEWFGPKNSVTNLVGGNTGKRQYRLSKYENTYVGWLVLSPEIQNKLKKNYKYYISMFIKADKDIEPTIRINHGFNAIVNKKVKLSSDKYQRIDILVDNSESNLLDGILCTLGVSEEDKEIGTNYNGNIYIDDVAITEVSAIKQ</sequence>
<dbReference type="Pfam" id="PF17476">
    <property type="entry name" value="Binary_toxB_3"/>
    <property type="match status" value="1"/>
</dbReference>
<organism evidence="3 4">
    <name type="scientific">Bacillus thuringiensis serovar toumanoffi</name>
    <dbReference type="NCBI Taxonomy" id="180862"/>
    <lineage>
        <taxon>Bacteria</taxon>
        <taxon>Bacillati</taxon>
        <taxon>Bacillota</taxon>
        <taxon>Bacilli</taxon>
        <taxon>Bacillales</taxon>
        <taxon>Bacillaceae</taxon>
        <taxon>Bacillus</taxon>
        <taxon>Bacillus cereus group</taxon>
    </lineage>
</organism>
<dbReference type="PROSITE" id="PS51820">
    <property type="entry name" value="PA14"/>
    <property type="match status" value="1"/>
</dbReference>
<evidence type="ECO:0000313" key="3">
    <source>
        <dbReference type="EMBL" id="MDW9213662.1"/>
    </source>
</evidence>
<dbReference type="Proteomes" id="UP001272716">
    <property type="component" value="Unassembled WGS sequence"/>
</dbReference>
<proteinExistence type="predicted"/>
<evidence type="ECO:0000259" key="2">
    <source>
        <dbReference type="PROSITE" id="PS51820"/>
    </source>
</evidence>
<dbReference type="Gene3D" id="3.10.20.110">
    <property type="match status" value="1"/>
</dbReference>
<dbReference type="InterPro" id="IPR027439">
    <property type="entry name" value="PA_heptamer_dom"/>
</dbReference>
<dbReference type="InterPro" id="IPR035331">
    <property type="entry name" value="Binary_toxB_3"/>
</dbReference>
<dbReference type="InterPro" id="IPR003896">
    <property type="entry name" value="Bacterial_exotoxin_B"/>
</dbReference>
<dbReference type="Gene3D" id="3.90.182.10">
    <property type="entry name" value="Toxin - Anthrax Protective Antigen,domain 1"/>
    <property type="match status" value="1"/>
</dbReference>
<feature type="signal peptide" evidence="1">
    <location>
        <begin position="1"/>
        <end position="28"/>
    </location>
</feature>
<gene>
    <name evidence="3" type="ORF">BTTOUR_33495</name>
</gene>
<dbReference type="Pfam" id="PF07691">
    <property type="entry name" value="PA14"/>
    <property type="match status" value="1"/>
</dbReference>
<dbReference type="InterPro" id="IPR037149">
    <property type="entry name" value="PA_heptamer_dom_sf"/>
</dbReference>
<comment type="caution">
    <text evidence="3">The sequence shown here is derived from an EMBL/GenBank/DDBJ whole genome shotgun (WGS) entry which is preliminary data.</text>
</comment>
<feature type="domain" description="PA14" evidence="2">
    <location>
        <begin position="43"/>
        <end position="179"/>
    </location>
</feature>
<dbReference type="Gene3D" id="2.60.120.240">
    <property type="entry name" value="Protective antigen, heptamerisation domain"/>
    <property type="match status" value="1"/>
</dbReference>
<dbReference type="SUPFAM" id="SSF56988">
    <property type="entry name" value="Anthrax protective antigen"/>
    <property type="match status" value="1"/>
</dbReference>